<accession>A0A0G1HGA5</accession>
<dbReference type="PROSITE" id="PS51462">
    <property type="entry name" value="NUDIX"/>
    <property type="match status" value="1"/>
</dbReference>
<dbReference type="InterPro" id="IPR015797">
    <property type="entry name" value="NUDIX_hydrolase-like_dom_sf"/>
</dbReference>
<feature type="domain" description="Nudix hydrolase" evidence="3">
    <location>
        <begin position="6"/>
        <end position="137"/>
    </location>
</feature>
<proteinExistence type="predicted"/>
<evidence type="ECO:0000256" key="2">
    <source>
        <dbReference type="ARBA" id="ARBA00022801"/>
    </source>
</evidence>
<evidence type="ECO:0000313" key="5">
    <source>
        <dbReference type="Proteomes" id="UP000034751"/>
    </source>
</evidence>
<sequence length="147" mass="16988">MENGKKIIIKVRAVILHERKLLAVRHPHDTSFAALPGGHLEWGEDIKECLSREIIEELGVKPEIGRLFYINNFTQTDGKQYIEFFFEIKNGKDYLNIEKLARSHAHEIAEIVWVNPTDNIRVLPKSFGEDFKAGKIISNEVKYINDK</sequence>
<dbReference type="PANTHER" id="PTHR43046">
    <property type="entry name" value="GDP-MANNOSE MANNOSYL HYDROLASE"/>
    <property type="match status" value="1"/>
</dbReference>
<comment type="cofactor">
    <cofactor evidence="1">
        <name>Mg(2+)</name>
        <dbReference type="ChEBI" id="CHEBI:18420"/>
    </cofactor>
</comment>
<dbReference type="STRING" id="1618747.UW02_C0026G0023"/>
<dbReference type="AlphaFoldDB" id="A0A0G1HGA5"/>
<protein>
    <submittedName>
        <fullName evidence="4">NUDIX hydrolase</fullName>
    </submittedName>
</protein>
<evidence type="ECO:0000256" key="1">
    <source>
        <dbReference type="ARBA" id="ARBA00001946"/>
    </source>
</evidence>
<dbReference type="PANTHER" id="PTHR43046:SF14">
    <property type="entry name" value="MUTT_NUDIX FAMILY PROTEIN"/>
    <property type="match status" value="1"/>
</dbReference>
<gene>
    <name evidence="4" type="ORF">UW02_C0026G0023</name>
</gene>
<dbReference type="Proteomes" id="UP000034751">
    <property type="component" value="Unassembled WGS sequence"/>
</dbReference>
<reference evidence="4 5" key="1">
    <citation type="journal article" date="2015" name="Nature">
        <title>rRNA introns, odd ribosomes, and small enigmatic genomes across a large radiation of phyla.</title>
        <authorList>
            <person name="Brown C.T."/>
            <person name="Hug L.A."/>
            <person name="Thomas B.C."/>
            <person name="Sharon I."/>
            <person name="Castelle C.J."/>
            <person name="Singh A."/>
            <person name="Wilkins M.J."/>
            <person name="Williams K.H."/>
            <person name="Banfield J.F."/>
        </authorList>
    </citation>
    <scope>NUCLEOTIDE SEQUENCE [LARGE SCALE GENOMIC DNA]</scope>
</reference>
<dbReference type="SUPFAM" id="SSF55811">
    <property type="entry name" value="Nudix"/>
    <property type="match status" value="1"/>
</dbReference>
<dbReference type="EMBL" id="LCGS01000026">
    <property type="protein sequence ID" value="KKT18627.1"/>
    <property type="molecule type" value="Genomic_DNA"/>
</dbReference>
<dbReference type="InterPro" id="IPR020084">
    <property type="entry name" value="NUDIX_hydrolase_CS"/>
</dbReference>
<dbReference type="Pfam" id="PF00293">
    <property type="entry name" value="NUDIX"/>
    <property type="match status" value="1"/>
</dbReference>
<organism evidence="4 5">
    <name type="scientific">Candidatus Nomurabacteria bacterium GW2011_GWB1_43_7</name>
    <dbReference type="NCBI Taxonomy" id="1618747"/>
    <lineage>
        <taxon>Bacteria</taxon>
        <taxon>Candidatus Nomuraibacteriota</taxon>
    </lineage>
</organism>
<evidence type="ECO:0000259" key="3">
    <source>
        <dbReference type="PROSITE" id="PS51462"/>
    </source>
</evidence>
<name>A0A0G1HGA5_9BACT</name>
<keyword evidence="2 4" id="KW-0378">Hydrolase</keyword>
<dbReference type="InterPro" id="IPR000086">
    <property type="entry name" value="NUDIX_hydrolase_dom"/>
</dbReference>
<evidence type="ECO:0000313" key="4">
    <source>
        <dbReference type="EMBL" id="KKT18627.1"/>
    </source>
</evidence>
<dbReference type="GO" id="GO:0016787">
    <property type="term" value="F:hydrolase activity"/>
    <property type="evidence" value="ECO:0007669"/>
    <property type="project" value="UniProtKB-KW"/>
</dbReference>
<dbReference type="PROSITE" id="PS00893">
    <property type="entry name" value="NUDIX_BOX"/>
    <property type="match status" value="1"/>
</dbReference>
<comment type="caution">
    <text evidence="4">The sequence shown here is derived from an EMBL/GenBank/DDBJ whole genome shotgun (WGS) entry which is preliminary data.</text>
</comment>
<dbReference type="Gene3D" id="3.90.79.10">
    <property type="entry name" value="Nucleoside Triphosphate Pyrophosphohydrolase"/>
    <property type="match status" value="1"/>
</dbReference>